<evidence type="ECO:0008006" key="3">
    <source>
        <dbReference type="Google" id="ProtNLM"/>
    </source>
</evidence>
<dbReference type="NCBIfam" id="TIGR03165">
    <property type="entry name" value="F1F0_chp_2"/>
    <property type="match status" value="1"/>
</dbReference>
<reference evidence="2" key="1">
    <citation type="submission" date="2009-10" db="EMBL/GenBank/DDBJ databases">
        <title>Diversity of trophic interactions inside an arsenic-rich microbial ecosystem.</title>
        <authorList>
            <person name="Bertin P.N."/>
            <person name="Heinrich-Salmeron A."/>
            <person name="Pelletier E."/>
            <person name="Goulhen-Chollet F."/>
            <person name="Arsene-Ploetze F."/>
            <person name="Gallien S."/>
            <person name="Calteau A."/>
            <person name="Vallenet D."/>
            <person name="Casiot C."/>
            <person name="Chane-Woon-Ming B."/>
            <person name="Giloteaux L."/>
            <person name="Barakat M."/>
            <person name="Bonnefoy V."/>
            <person name="Bruneel O."/>
            <person name="Chandler M."/>
            <person name="Cleiss J."/>
            <person name="Duran R."/>
            <person name="Elbaz-Poulichet F."/>
            <person name="Fonknechten N."/>
            <person name="Lauga B."/>
            <person name="Mornico D."/>
            <person name="Ortet P."/>
            <person name="Schaeffer C."/>
            <person name="Siguier P."/>
            <person name="Alexander Thil Smith A."/>
            <person name="Van Dorsselaer A."/>
            <person name="Weissenbach J."/>
            <person name="Medigue C."/>
            <person name="Le Paslier D."/>
        </authorList>
    </citation>
    <scope>NUCLEOTIDE SEQUENCE</scope>
</reference>
<sequence length="95" mass="10572">MMLLVLTTFSGMLLGAMYFGGLWWTVRKGLASPRPAQWFIFSLLLRLGLALLGFYFVAGNDWKQLLVCLLGFIVARIIVIRLTETQIAKGASHAP</sequence>
<keyword evidence="1" id="KW-0812">Transmembrane</keyword>
<gene>
    <name evidence="2" type="ORF">CARN7_2245</name>
</gene>
<protein>
    <recommendedName>
        <fullName evidence="3">N-ATPase, AtpR subunit</fullName>
    </recommendedName>
</protein>
<keyword evidence="1" id="KW-0472">Membrane</keyword>
<dbReference type="Pfam" id="PF12966">
    <property type="entry name" value="AtpR"/>
    <property type="match status" value="1"/>
</dbReference>
<organism evidence="2">
    <name type="scientific">mine drainage metagenome</name>
    <dbReference type="NCBI Taxonomy" id="410659"/>
    <lineage>
        <taxon>unclassified sequences</taxon>
        <taxon>metagenomes</taxon>
        <taxon>ecological metagenomes</taxon>
    </lineage>
</organism>
<feature type="transmembrane region" description="Helical" evidence="1">
    <location>
        <begin position="38"/>
        <end position="58"/>
    </location>
</feature>
<dbReference type="AlphaFoldDB" id="E6QVZ4"/>
<accession>E6QVZ4</accession>
<feature type="transmembrane region" description="Helical" evidence="1">
    <location>
        <begin position="6"/>
        <end position="26"/>
    </location>
</feature>
<dbReference type="InterPro" id="IPR017581">
    <property type="entry name" value="AtpR-like"/>
</dbReference>
<feature type="transmembrane region" description="Helical" evidence="1">
    <location>
        <begin position="64"/>
        <end position="83"/>
    </location>
</feature>
<keyword evidence="1" id="KW-1133">Transmembrane helix</keyword>
<evidence type="ECO:0000256" key="1">
    <source>
        <dbReference type="SAM" id="Phobius"/>
    </source>
</evidence>
<comment type="caution">
    <text evidence="2">The sequence shown here is derived from an EMBL/GenBank/DDBJ whole genome shotgun (WGS) entry which is preliminary data.</text>
</comment>
<dbReference type="EMBL" id="CABR01000143">
    <property type="protein sequence ID" value="CBI11417.1"/>
    <property type="molecule type" value="Genomic_DNA"/>
</dbReference>
<evidence type="ECO:0000313" key="2">
    <source>
        <dbReference type="EMBL" id="CBI11417.1"/>
    </source>
</evidence>
<proteinExistence type="predicted"/>
<name>E6QVZ4_9ZZZZ</name>